<keyword evidence="2" id="KW-0999">Mitochondrion inner membrane</keyword>
<gene>
    <name evidence="7" type="ORF">A3Q56_02604</name>
</gene>
<dbReference type="GO" id="GO:0005743">
    <property type="term" value="C:mitochondrial inner membrane"/>
    <property type="evidence" value="ECO:0007669"/>
    <property type="project" value="UniProtKB-SubCell"/>
</dbReference>
<dbReference type="InterPro" id="IPR036418">
    <property type="entry name" value="Cyt_c_oxidase_su6a_sf"/>
</dbReference>
<keyword evidence="6" id="KW-1133">Transmembrane helix</keyword>
<dbReference type="SUPFAM" id="SSF81411">
    <property type="entry name" value="Mitochondrial cytochrome c oxidase subunit VIa"/>
    <property type="match status" value="1"/>
</dbReference>
<dbReference type="InterPro" id="IPR001349">
    <property type="entry name" value="Cyt_c_oxidase_su6a"/>
</dbReference>
<keyword evidence="8" id="KW-1185">Reference proteome</keyword>
<keyword evidence="4" id="KW-0496">Mitochondrion</keyword>
<protein>
    <submittedName>
        <fullName evidence="7">Cytochrome c oxidase polypeptide VIa-liver</fullName>
    </submittedName>
</protein>
<evidence type="ECO:0000313" key="8">
    <source>
        <dbReference type="Proteomes" id="UP000078046"/>
    </source>
</evidence>
<evidence type="ECO:0000313" key="7">
    <source>
        <dbReference type="EMBL" id="OAF69640.1"/>
    </source>
</evidence>
<evidence type="ECO:0000256" key="3">
    <source>
        <dbReference type="ARBA" id="ARBA00022946"/>
    </source>
</evidence>
<organism evidence="7 8">
    <name type="scientific">Intoshia linei</name>
    <dbReference type="NCBI Taxonomy" id="1819745"/>
    <lineage>
        <taxon>Eukaryota</taxon>
        <taxon>Metazoa</taxon>
        <taxon>Spiralia</taxon>
        <taxon>Lophotrochozoa</taxon>
        <taxon>Mesozoa</taxon>
        <taxon>Orthonectida</taxon>
        <taxon>Rhopaluridae</taxon>
        <taxon>Intoshia</taxon>
    </lineage>
</organism>
<reference evidence="7 8" key="1">
    <citation type="submission" date="2016-04" db="EMBL/GenBank/DDBJ databases">
        <title>The genome of Intoshia linei affirms orthonectids as highly simplified spiralians.</title>
        <authorList>
            <person name="Mikhailov K.V."/>
            <person name="Slusarev G.S."/>
            <person name="Nikitin M.A."/>
            <person name="Logacheva M.D."/>
            <person name="Penin A."/>
            <person name="Aleoshin V."/>
            <person name="Panchin Y.V."/>
        </authorList>
    </citation>
    <scope>NUCLEOTIDE SEQUENCE [LARGE SCALE GENOMIC DNA]</scope>
    <source>
        <strain evidence="7">Intl2013</strain>
        <tissue evidence="7">Whole animal</tissue>
    </source>
</reference>
<dbReference type="OrthoDB" id="5947505at2759"/>
<proteinExistence type="predicted"/>
<sequence>MSKLLKFNRILINNSVKRYAGTHDPTKLKQYEKFWTFVCIGGAPILVGAMAYVVINYKHPKRIPYKPYEYMYKIQRPFPWGDGNHSFFHNPKLNAVPGVGYEEEEESH</sequence>
<name>A0A177B689_9BILA</name>
<accession>A0A177B689</accession>
<dbReference type="AlphaFoldDB" id="A0A177B689"/>
<keyword evidence="5 6" id="KW-0472">Membrane</keyword>
<comment type="subcellular location">
    <subcellularLocation>
        <location evidence="1">Mitochondrion inner membrane</location>
    </subcellularLocation>
</comment>
<evidence type="ECO:0000256" key="4">
    <source>
        <dbReference type="ARBA" id="ARBA00023128"/>
    </source>
</evidence>
<comment type="caution">
    <text evidence="7">The sequence shown here is derived from an EMBL/GenBank/DDBJ whole genome shotgun (WGS) entry which is preliminary data.</text>
</comment>
<evidence type="ECO:0000256" key="2">
    <source>
        <dbReference type="ARBA" id="ARBA00022792"/>
    </source>
</evidence>
<dbReference type="Proteomes" id="UP000078046">
    <property type="component" value="Unassembled WGS sequence"/>
</dbReference>
<evidence type="ECO:0000256" key="6">
    <source>
        <dbReference type="SAM" id="Phobius"/>
    </source>
</evidence>
<keyword evidence="3" id="KW-0809">Transit peptide</keyword>
<keyword evidence="6" id="KW-0812">Transmembrane</keyword>
<evidence type="ECO:0000256" key="1">
    <source>
        <dbReference type="ARBA" id="ARBA00004273"/>
    </source>
</evidence>
<feature type="transmembrane region" description="Helical" evidence="6">
    <location>
        <begin position="34"/>
        <end position="55"/>
    </location>
</feature>
<dbReference type="Gene3D" id="4.10.95.10">
    <property type="entry name" value="Cytochrome c oxidase, subunit VIa"/>
    <property type="match status" value="1"/>
</dbReference>
<dbReference type="EMBL" id="LWCA01000250">
    <property type="protein sequence ID" value="OAF69640.1"/>
    <property type="molecule type" value="Genomic_DNA"/>
</dbReference>
<evidence type="ECO:0000256" key="5">
    <source>
        <dbReference type="ARBA" id="ARBA00023136"/>
    </source>
</evidence>
<dbReference type="Pfam" id="PF02046">
    <property type="entry name" value="COX6A"/>
    <property type="match status" value="1"/>
</dbReference>